<organism evidence="2">
    <name type="scientific">Laccaria bicolor (strain S238N-H82 / ATCC MYA-4686)</name>
    <name type="common">Bicoloured deceiver</name>
    <name type="synonym">Laccaria laccata var. bicolor</name>
    <dbReference type="NCBI Taxonomy" id="486041"/>
    <lineage>
        <taxon>Eukaryota</taxon>
        <taxon>Fungi</taxon>
        <taxon>Dikarya</taxon>
        <taxon>Basidiomycota</taxon>
        <taxon>Agaricomycotina</taxon>
        <taxon>Agaricomycetes</taxon>
        <taxon>Agaricomycetidae</taxon>
        <taxon>Agaricales</taxon>
        <taxon>Agaricineae</taxon>
        <taxon>Hydnangiaceae</taxon>
        <taxon>Laccaria</taxon>
    </lineage>
</organism>
<dbReference type="GeneID" id="6085757"/>
<dbReference type="Proteomes" id="UP000001194">
    <property type="component" value="Unassembled WGS sequence"/>
</dbReference>
<accession>B0E1Q2</accession>
<protein>
    <submittedName>
        <fullName evidence="1">Predicted protein</fullName>
    </submittedName>
</protein>
<dbReference type="KEGG" id="lbc:LACBIDRAFT_335214"/>
<keyword evidence="2" id="KW-1185">Reference proteome</keyword>
<dbReference type="InParanoid" id="B0E1Q2"/>
<gene>
    <name evidence="1" type="ORF">LACBIDRAFT_335214</name>
</gene>
<evidence type="ECO:0000313" key="2">
    <source>
        <dbReference type="Proteomes" id="UP000001194"/>
    </source>
</evidence>
<name>B0E1Q2_LACBS</name>
<proteinExistence type="predicted"/>
<dbReference type="EMBL" id="DS547169">
    <property type="protein sequence ID" value="EDQ99214.1"/>
    <property type="molecule type" value="Genomic_DNA"/>
</dbReference>
<sequence length="365" mass="41135">MNECSRVCRWSSFEYFHLRAWIPVIPRTYILNNEKDMLLLARFFIALEPHTRKFHLDVSGFYSGSISDVPALLVRKFWCKKFVSGKKSIKGLMNRPAPFANGSDSWIMKIVSSVPDSYGSEPCTNRDPASSQPGYLLPSEKRYKARAHPLTYAFLPPSLLLSLSIPTPLSSSSTSYSSSSFAAKLDDNQACCDGVCVGSAKRRIPIEAKSPGFRSVLWLWETLRTSSPNRLGLPYTNPSTSALPTQYDGGRDVGYHLLNVDNIETRSLRKGRWRVVYRGSVWLFSLLNTREHDDPISFGTKCRYALLIDYNYSTSKPDLIESPDVVLFEGDYASVVTVFTTKHNAKFRGPSLEELKGEFRVHLGD</sequence>
<evidence type="ECO:0000313" key="1">
    <source>
        <dbReference type="EMBL" id="EDQ99214.1"/>
    </source>
</evidence>
<dbReference type="HOGENOM" id="CLU_758792_0_0_1"/>
<reference evidence="1 2" key="1">
    <citation type="journal article" date="2008" name="Nature">
        <title>The genome of Laccaria bicolor provides insights into mycorrhizal symbiosis.</title>
        <authorList>
            <person name="Martin F."/>
            <person name="Aerts A."/>
            <person name="Ahren D."/>
            <person name="Brun A."/>
            <person name="Danchin E.G.J."/>
            <person name="Duchaussoy F."/>
            <person name="Gibon J."/>
            <person name="Kohler A."/>
            <person name="Lindquist E."/>
            <person name="Pereda V."/>
            <person name="Salamov A."/>
            <person name="Shapiro H.J."/>
            <person name="Wuyts J."/>
            <person name="Blaudez D."/>
            <person name="Buee M."/>
            <person name="Brokstein P."/>
            <person name="Canbaeck B."/>
            <person name="Cohen D."/>
            <person name="Courty P.E."/>
            <person name="Coutinho P.M."/>
            <person name="Delaruelle C."/>
            <person name="Detter J.C."/>
            <person name="Deveau A."/>
            <person name="DiFazio S."/>
            <person name="Duplessis S."/>
            <person name="Fraissinet-Tachet L."/>
            <person name="Lucic E."/>
            <person name="Frey-Klett P."/>
            <person name="Fourrey C."/>
            <person name="Feussner I."/>
            <person name="Gay G."/>
            <person name="Grimwood J."/>
            <person name="Hoegger P.J."/>
            <person name="Jain P."/>
            <person name="Kilaru S."/>
            <person name="Labbe J."/>
            <person name="Lin Y.C."/>
            <person name="Legue V."/>
            <person name="Le Tacon F."/>
            <person name="Marmeisse R."/>
            <person name="Melayah D."/>
            <person name="Montanini B."/>
            <person name="Muratet M."/>
            <person name="Nehls U."/>
            <person name="Niculita-Hirzel H."/>
            <person name="Oudot-Le Secq M.P."/>
            <person name="Peter M."/>
            <person name="Quesneville H."/>
            <person name="Rajashekar B."/>
            <person name="Reich M."/>
            <person name="Rouhier N."/>
            <person name="Schmutz J."/>
            <person name="Yin T."/>
            <person name="Chalot M."/>
            <person name="Henrissat B."/>
            <person name="Kuees U."/>
            <person name="Lucas S."/>
            <person name="Van de Peer Y."/>
            <person name="Podila G.K."/>
            <person name="Polle A."/>
            <person name="Pukkila P.J."/>
            <person name="Richardson P.M."/>
            <person name="Rouze P."/>
            <person name="Sanders I.R."/>
            <person name="Stajich J.E."/>
            <person name="Tunlid A."/>
            <person name="Tuskan G."/>
            <person name="Grigoriev I.V."/>
        </authorList>
    </citation>
    <scope>NUCLEOTIDE SEQUENCE [LARGE SCALE GENOMIC DNA]</scope>
    <source>
        <strain evidence="2">S238N-H82 / ATCC MYA-4686</strain>
    </source>
</reference>
<dbReference type="RefSeq" id="XP_001890111.1">
    <property type="nucleotide sequence ID" value="XM_001890076.1"/>
</dbReference>
<dbReference type="AlphaFoldDB" id="B0E1Q2"/>